<feature type="compositionally biased region" description="Low complexity" evidence="1">
    <location>
        <begin position="17"/>
        <end position="28"/>
    </location>
</feature>
<feature type="compositionally biased region" description="Polar residues" evidence="1">
    <location>
        <begin position="217"/>
        <end position="226"/>
    </location>
</feature>
<dbReference type="Pfam" id="PF13763">
    <property type="entry name" value="DUF4167"/>
    <property type="match status" value="1"/>
</dbReference>
<dbReference type="RefSeq" id="WP_345865878.1">
    <property type="nucleotide sequence ID" value="NZ_JBDIMF010000007.1"/>
</dbReference>
<gene>
    <name evidence="3" type="ORF">ABC969_14515</name>
</gene>
<feature type="compositionally biased region" description="Basic and acidic residues" evidence="1">
    <location>
        <begin position="278"/>
        <end position="287"/>
    </location>
</feature>
<evidence type="ECO:0000256" key="1">
    <source>
        <dbReference type="SAM" id="MobiDB-lite"/>
    </source>
</evidence>
<feature type="region of interest" description="Disordered" evidence="1">
    <location>
        <begin position="1"/>
        <end position="40"/>
    </location>
</feature>
<dbReference type="Proteomes" id="UP001404104">
    <property type="component" value="Unassembled WGS sequence"/>
</dbReference>
<dbReference type="EMBL" id="JBDIMF010000007">
    <property type="protein sequence ID" value="MEN2787627.1"/>
    <property type="molecule type" value="Genomic_DNA"/>
</dbReference>
<feature type="compositionally biased region" description="Acidic residues" evidence="1">
    <location>
        <begin position="102"/>
        <end position="113"/>
    </location>
</feature>
<evidence type="ECO:0000313" key="3">
    <source>
        <dbReference type="EMBL" id="MEN2787627.1"/>
    </source>
</evidence>
<keyword evidence="4" id="KW-1185">Reference proteome</keyword>
<accession>A0ABU9XVP8</accession>
<feature type="domain" description="DUF4167" evidence="2">
    <location>
        <begin position="10"/>
        <end position="84"/>
    </location>
</feature>
<feature type="compositionally biased region" description="Basic and acidic residues" evidence="1">
    <location>
        <begin position="229"/>
        <end position="256"/>
    </location>
</feature>
<feature type="compositionally biased region" description="Basic and acidic residues" evidence="1">
    <location>
        <begin position="114"/>
        <end position="128"/>
    </location>
</feature>
<reference evidence="3 4" key="1">
    <citation type="submission" date="2024-05" db="EMBL/GenBank/DDBJ databases">
        <authorList>
            <person name="Liu Q."/>
            <person name="Xin Y.-H."/>
        </authorList>
    </citation>
    <scope>NUCLEOTIDE SEQUENCE [LARGE SCALE GENOMIC DNA]</scope>
    <source>
        <strain evidence="3 4">CGMCC 1.15349</strain>
    </source>
</reference>
<sequence length="356" mass="40280">MINNNRQAGRRRGRGGQQQRPQGNSGRQDTGNRIDNRSRGNAAQLLEKYKALARDAQMSGDRVNTEYYLQFADHYFRVLAETRSRLEENNRPPIQGGANTFQDDEQEYDDEGEPVARVEQPRPQHDGNRQNGNRQDGNRADSNRSDTRPERQDRQDGNRAERQNGYQGERQSEGTRGVQNDRPERQDRPDRAPAGERAERGQPDERPRRHTADRDSSAATVETAGNDQAADRYVREERGNRNRPERAERYQADERAPTQQDVLPLDETPRAETLPAESPRDEQEAPRRRGRPRREPVVAAETPAFEADRLPPSLNISAVTTVADASNDAPAASGDEVEEKPRRRRGRPPAAEVTSA</sequence>
<protein>
    <submittedName>
        <fullName evidence="3">DUF4167 domain-containing protein</fullName>
    </submittedName>
</protein>
<proteinExistence type="predicted"/>
<evidence type="ECO:0000313" key="4">
    <source>
        <dbReference type="Proteomes" id="UP001404104"/>
    </source>
</evidence>
<dbReference type="InterPro" id="IPR025430">
    <property type="entry name" value="DUF4167"/>
</dbReference>
<feature type="compositionally biased region" description="Basic and acidic residues" evidence="1">
    <location>
        <begin position="179"/>
        <end position="216"/>
    </location>
</feature>
<feature type="compositionally biased region" description="Basic and acidic residues" evidence="1">
    <location>
        <begin position="136"/>
        <end position="162"/>
    </location>
</feature>
<organism evidence="3 4">
    <name type="scientific">Sphingomonas qilianensis</name>
    <dbReference type="NCBI Taxonomy" id="1736690"/>
    <lineage>
        <taxon>Bacteria</taxon>
        <taxon>Pseudomonadati</taxon>
        <taxon>Pseudomonadota</taxon>
        <taxon>Alphaproteobacteria</taxon>
        <taxon>Sphingomonadales</taxon>
        <taxon>Sphingomonadaceae</taxon>
        <taxon>Sphingomonas</taxon>
    </lineage>
</organism>
<comment type="caution">
    <text evidence="3">The sequence shown here is derived from an EMBL/GenBank/DDBJ whole genome shotgun (WGS) entry which is preliminary data.</text>
</comment>
<feature type="compositionally biased region" description="Polar residues" evidence="1">
    <location>
        <begin position="314"/>
        <end position="324"/>
    </location>
</feature>
<evidence type="ECO:0000259" key="2">
    <source>
        <dbReference type="Pfam" id="PF13763"/>
    </source>
</evidence>
<feature type="region of interest" description="Disordered" evidence="1">
    <location>
        <begin position="87"/>
        <end position="356"/>
    </location>
</feature>
<name>A0ABU9XVP8_9SPHN</name>